<name>A0ACC5R900_9HYPH</name>
<reference evidence="1" key="1">
    <citation type="submission" date="2021-01" db="EMBL/GenBank/DDBJ databases">
        <authorList>
            <person name="Sun Q."/>
        </authorList>
    </citation>
    <scope>NUCLEOTIDE SEQUENCE</scope>
    <source>
        <strain evidence="1">YIM B02566</strain>
    </source>
</reference>
<evidence type="ECO:0000313" key="1">
    <source>
        <dbReference type="EMBL" id="MBK1869146.1"/>
    </source>
</evidence>
<comment type="caution">
    <text evidence="1">The sequence shown here is derived from an EMBL/GenBank/DDBJ whole genome shotgun (WGS) entry which is preliminary data.</text>
</comment>
<protein>
    <submittedName>
        <fullName evidence="1">RNA polymerase sigma factor</fullName>
    </submittedName>
</protein>
<dbReference type="Proteomes" id="UP000616151">
    <property type="component" value="Unassembled WGS sequence"/>
</dbReference>
<proteinExistence type="predicted"/>
<gene>
    <name evidence="1" type="ORF">JHL16_22490</name>
</gene>
<accession>A0ACC5R900</accession>
<keyword evidence="2" id="KW-1185">Reference proteome</keyword>
<organism evidence="1 2">
    <name type="scientific">Taklimakanibacter albus</name>
    <dbReference type="NCBI Taxonomy" id="2800327"/>
    <lineage>
        <taxon>Bacteria</taxon>
        <taxon>Pseudomonadati</taxon>
        <taxon>Pseudomonadota</taxon>
        <taxon>Alphaproteobacteria</taxon>
        <taxon>Hyphomicrobiales</taxon>
        <taxon>Aestuariivirgaceae</taxon>
        <taxon>Taklimakanibacter</taxon>
    </lineage>
</organism>
<sequence>MSLQLSRPQYQALLRLAAFHAQRRDEAEDLLHDALIAAIAQGRRPWQEGLAWFRGVLRQQAAMQARGAVRRRRRETLAAVPDHAEPVALPEPWISVAALPKSLRIVALLILTGHNRAEICHLLRIADETLRQRLCALRRKLGGVRAGEPLAEFTMLNGGLAAGALRRALLPVVKLGGASFGSYDPDGHLFAVKIVGRTAHKTPDGGN</sequence>
<dbReference type="EMBL" id="JAENHL010000007">
    <property type="protein sequence ID" value="MBK1869146.1"/>
    <property type="molecule type" value="Genomic_DNA"/>
</dbReference>
<evidence type="ECO:0000313" key="2">
    <source>
        <dbReference type="Proteomes" id="UP000616151"/>
    </source>
</evidence>